<keyword evidence="18" id="KW-0539">Nucleus</keyword>
<dbReference type="InterPro" id="IPR005135">
    <property type="entry name" value="Endo/exonuclease/phosphatase"/>
</dbReference>
<evidence type="ECO:0000259" key="25">
    <source>
        <dbReference type="Pfam" id="PF03372"/>
    </source>
</evidence>
<keyword evidence="16" id="KW-0805">Transcription regulation</keyword>
<dbReference type="InterPro" id="IPR050410">
    <property type="entry name" value="CCR4/nocturin_mRNA_transcr"/>
</dbReference>
<dbReference type="GO" id="GO:0006260">
    <property type="term" value="P:DNA replication"/>
    <property type="evidence" value="ECO:0007669"/>
    <property type="project" value="EnsemblFungi"/>
</dbReference>
<comment type="catalytic activity">
    <reaction evidence="1">
        <text>Exonucleolytic cleavage of poly(A) to 5'-AMP.</text>
        <dbReference type="EC" id="3.1.13.4"/>
    </reaction>
</comment>
<dbReference type="InterPro" id="IPR036691">
    <property type="entry name" value="Endo/exonu/phosph_ase_sf"/>
</dbReference>
<dbReference type="InterPro" id="IPR003591">
    <property type="entry name" value="Leu-rich_rpt_typical-subtyp"/>
</dbReference>
<dbReference type="FunFam" id="3.60.10.10:FF:000037">
    <property type="entry name" value="Glucose-repressible alcohol dehydrogenase transcriptional effector"/>
    <property type="match status" value="1"/>
</dbReference>
<dbReference type="GO" id="GO:0004535">
    <property type="term" value="F:poly(A)-specific ribonuclease activity"/>
    <property type="evidence" value="ECO:0007669"/>
    <property type="project" value="UniProtKB-EC"/>
</dbReference>
<dbReference type="Pfam" id="PF13855">
    <property type="entry name" value="LRR_8"/>
    <property type="match status" value="1"/>
</dbReference>
<keyword evidence="11" id="KW-0677">Repeat</keyword>
<keyword evidence="8" id="KW-0433">Leucine-rich repeat</keyword>
<evidence type="ECO:0000256" key="17">
    <source>
        <dbReference type="ARBA" id="ARBA00023163"/>
    </source>
</evidence>
<dbReference type="Gene3D" id="3.80.10.10">
    <property type="entry name" value="Ribonuclease Inhibitor"/>
    <property type="match status" value="1"/>
</dbReference>
<feature type="compositionally biased region" description="Polar residues" evidence="24">
    <location>
        <begin position="34"/>
        <end position="55"/>
    </location>
</feature>
<evidence type="ECO:0000256" key="6">
    <source>
        <dbReference type="ARBA" id="ARBA00012161"/>
    </source>
</evidence>
<proteinExistence type="inferred from homology"/>
<evidence type="ECO:0000256" key="14">
    <source>
        <dbReference type="ARBA" id="ARBA00022842"/>
    </source>
</evidence>
<dbReference type="CDD" id="cd09097">
    <property type="entry name" value="Deadenylase_CCR4"/>
    <property type="match status" value="1"/>
</dbReference>
<feature type="region of interest" description="Disordered" evidence="24">
    <location>
        <begin position="132"/>
        <end position="200"/>
    </location>
</feature>
<evidence type="ECO:0000256" key="4">
    <source>
        <dbReference type="ARBA" id="ARBA00004496"/>
    </source>
</evidence>
<comment type="subcellular location">
    <subcellularLocation>
        <location evidence="4">Cytoplasm</location>
    </subcellularLocation>
    <subcellularLocation>
        <location evidence="3">Nucleus</location>
    </subcellularLocation>
</comment>
<keyword evidence="14" id="KW-0460">Magnesium</keyword>
<evidence type="ECO:0000256" key="7">
    <source>
        <dbReference type="ARBA" id="ARBA00022490"/>
    </source>
</evidence>
<comment type="function">
    <text evidence="23">Acts as a catalytic component of the CCR4-NOT core complex, which in the nucleus seems to be a general transcription factor, and in the cytoplasm the major mRNA deadenylase involved in mRNA turnover. Ccr4 has 3'-5' RNase activity with a strong preference for polyadenylated substrates and also low exonuclease activity towards single-stranded DNA.</text>
</comment>
<dbReference type="GO" id="GO:0046872">
    <property type="term" value="F:metal ion binding"/>
    <property type="evidence" value="ECO:0007669"/>
    <property type="project" value="UniProtKB-KW"/>
</dbReference>
<dbReference type="GO" id="GO:0032968">
    <property type="term" value="P:positive regulation of transcription elongation by RNA polymerase II"/>
    <property type="evidence" value="ECO:0007669"/>
    <property type="project" value="EnsemblFungi"/>
</dbReference>
<evidence type="ECO:0000256" key="13">
    <source>
        <dbReference type="ARBA" id="ARBA00022839"/>
    </source>
</evidence>
<dbReference type="FunFam" id="3.80.10.10:FF:000447">
    <property type="entry name" value="Glucose-repressible alcohol dehydrogenase transcriptional effector"/>
    <property type="match status" value="1"/>
</dbReference>
<dbReference type="SUPFAM" id="SSF52058">
    <property type="entry name" value="L domain-like"/>
    <property type="match status" value="1"/>
</dbReference>
<dbReference type="EC" id="3.1.13.4" evidence="6"/>
<evidence type="ECO:0000313" key="26">
    <source>
        <dbReference type="EMBL" id="KTW27648.1"/>
    </source>
</evidence>
<dbReference type="InterPro" id="IPR032675">
    <property type="entry name" value="LRR_dom_sf"/>
</dbReference>
<dbReference type="Pfam" id="PF03372">
    <property type="entry name" value="Exo_endo_phos"/>
    <property type="match status" value="1"/>
</dbReference>
<comment type="cofactor">
    <cofactor evidence="2">
        <name>Mg(2+)</name>
        <dbReference type="ChEBI" id="CHEBI:18420"/>
    </cofactor>
</comment>
<dbReference type="GO" id="GO:0000289">
    <property type="term" value="P:nuclear-transcribed mRNA poly(A) tail shortening"/>
    <property type="evidence" value="ECO:0007669"/>
    <property type="project" value="EnsemblFungi"/>
</dbReference>
<dbReference type="PANTHER" id="PTHR12121">
    <property type="entry name" value="CARBON CATABOLITE REPRESSOR PROTEIN 4"/>
    <property type="match status" value="1"/>
</dbReference>
<dbReference type="OrthoDB" id="428734at2759"/>
<feature type="compositionally biased region" description="Polar residues" evidence="24">
    <location>
        <begin position="132"/>
        <end position="141"/>
    </location>
</feature>
<reference evidence="27" key="1">
    <citation type="journal article" date="2016" name="Nat. Commun.">
        <title>Genome analysis of three Pneumocystis species reveals adaptation mechanisms to life exclusively in mammalian hosts.</title>
        <authorList>
            <person name="Ma L."/>
            <person name="Chen Z."/>
            <person name="Huang D.W."/>
            <person name="Kutty G."/>
            <person name="Ishihara M."/>
            <person name="Wang H."/>
            <person name="Abouelleil A."/>
            <person name="Bishop L."/>
            <person name="Davey E."/>
            <person name="Deng R."/>
            <person name="Deng X."/>
            <person name="Fan L."/>
            <person name="Fantoni G."/>
            <person name="Fitzgerald M."/>
            <person name="Gogineni E."/>
            <person name="Goldberg J.M."/>
            <person name="Handley G."/>
            <person name="Hu X."/>
            <person name="Huber C."/>
            <person name="Jiao X."/>
            <person name="Jones K."/>
            <person name="Levin J.Z."/>
            <person name="Liu Y."/>
            <person name="Macdonald P."/>
            <person name="Melnikov A."/>
            <person name="Raley C."/>
            <person name="Sassi M."/>
            <person name="Sherman B.T."/>
            <person name="Song X."/>
            <person name="Sykes S."/>
            <person name="Tran B."/>
            <person name="Walsh L."/>
            <person name="Xia Y."/>
            <person name="Yang J."/>
            <person name="Young S."/>
            <person name="Zeng Q."/>
            <person name="Zheng X."/>
            <person name="Stephens R."/>
            <person name="Nusbaum C."/>
            <person name="Birren B.W."/>
            <person name="Azadi P."/>
            <person name="Lempicki R.A."/>
            <person name="Cuomo C.A."/>
            <person name="Kovacs J.A."/>
        </authorList>
    </citation>
    <scope>NUCLEOTIDE SEQUENCE [LARGE SCALE GENOMIC DNA]</scope>
    <source>
        <strain evidence="27">B80</strain>
    </source>
</reference>
<dbReference type="PANTHER" id="PTHR12121:SF100">
    <property type="entry name" value="POLY(A)-SPECIFIC RIBONUCLEASE"/>
    <property type="match status" value="1"/>
</dbReference>
<comment type="caution">
    <text evidence="26">The sequence shown here is derived from an EMBL/GenBank/DDBJ whole genome shotgun (WGS) entry which is preliminary data.</text>
</comment>
<dbReference type="GO" id="GO:0006368">
    <property type="term" value="P:transcription elongation by RNA polymerase II"/>
    <property type="evidence" value="ECO:0007669"/>
    <property type="project" value="EnsemblFungi"/>
</dbReference>
<dbReference type="GeneID" id="28936848"/>
<evidence type="ECO:0000256" key="15">
    <source>
        <dbReference type="ARBA" id="ARBA00022884"/>
    </source>
</evidence>
<keyword evidence="13" id="KW-0269">Exonuclease</keyword>
<accession>A0A0W4ZGZ8</accession>
<feature type="compositionally biased region" description="Polar residues" evidence="24">
    <location>
        <begin position="155"/>
        <end position="172"/>
    </location>
</feature>
<evidence type="ECO:0000256" key="19">
    <source>
        <dbReference type="ARBA" id="ARBA00023475"/>
    </source>
</evidence>
<evidence type="ECO:0000256" key="11">
    <source>
        <dbReference type="ARBA" id="ARBA00022737"/>
    </source>
</evidence>
<comment type="similarity">
    <text evidence="5">Belongs to the CCR4/nocturin family.</text>
</comment>
<dbReference type="Gene3D" id="3.60.10.10">
    <property type="entry name" value="Endonuclease/exonuclease/phosphatase"/>
    <property type="match status" value="1"/>
</dbReference>
<keyword evidence="9" id="KW-0540">Nuclease</keyword>
<evidence type="ECO:0000256" key="2">
    <source>
        <dbReference type="ARBA" id="ARBA00001946"/>
    </source>
</evidence>
<evidence type="ECO:0000256" key="23">
    <source>
        <dbReference type="ARBA" id="ARBA00045495"/>
    </source>
</evidence>
<dbReference type="GO" id="GO:0030015">
    <property type="term" value="C:CCR4-NOT core complex"/>
    <property type="evidence" value="ECO:0007669"/>
    <property type="project" value="EnsemblFungi"/>
</dbReference>
<evidence type="ECO:0000256" key="24">
    <source>
        <dbReference type="SAM" id="MobiDB-lite"/>
    </source>
</evidence>
<feature type="region of interest" description="Disordered" evidence="24">
    <location>
        <begin position="82"/>
        <end position="105"/>
    </location>
</feature>
<keyword evidence="10" id="KW-0479">Metal-binding</keyword>
<evidence type="ECO:0000313" key="27">
    <source>
        <dbReference type="Proteomes" id="UP000054454"/>
    </source>
</evidence>
<keyword evidence="15" id="KW-0694">RNA-binding</keyword>
<dbReference type="PROSITE" id="PS51450">
    <property type="entry name" value="LRR"/>
    <property type="match status" value="1"/>
</dbReference>
<sequence>MAENGSNVINNYQQYSSLPQRLFQPRHTHESPSKNEASSQSYPSTPSHTSNLSYNLTNSAHHDLYSSTQRYSTQINISKFQQTQEHLNSTNGLNSQHTFTSRNPINITTNNNSLTFDASSANSPHWQQQLSYAKISRQSSSPHHHARTAVATTHDVSSNSAITDPNNLNKASTDGIHRKDGPPVEKQDVQRDNGGKIKRQDWTNLDMGGMGLRNIGQELFRYTFLTSLYINHNKLLRIPSDIGRLRLLTQLDVSGNNLTNLPPEIGMLTNLKELLFFDNQITNIPPEFGTLYQLETLGLEGNPLPDAFKSLLAKDGTKSLIYYLRDSCSVPLPPPEREWITFPGKKSENSSLENETFTVFNYNILCDRCATVIMYGYTPSWALSWDYRKELILHEVLSYNADIVCLQEVDVDNFEEYFSPKLSIKGYKGIFWPKSRAKTMNDAERRVVDGCATFFKTNIFDLLEKQLIEFNQAPLRRDGHKLTHDMYNRVMTKDNICVVSLLEHRNAGYRLIIANTHFCWDPKFRDVKVIQATMLMDELTEMAENYAKIPVRKRPSKILDDTFDFNWNENRPTYSSGTKIPMVICGDFNSIPGSGVYDFLSRGHILENHSDFMDSKYGTYTTDGRSHSFQLKSSYNIIGELPFTNYTPGFSGVIDYIWHTTNSLEVTGLLQEVDKQYLDGVVGFPNAHFPSDHISILAEFKVKKEKNQLPPPDFGSRK</sequence>
<organism evidence="26 27">
    <name type="scientific">Pneumocystis carinii (strain B80)</name>
    <name type="common">Rat pneumocystis pneumonia agent</name>
    <name type="synonym">Pneumocystis carinii f. sp. carinii</name>
    <dbReference type="NCBI Taxonomy" id="1408658"/>
    <lineage>
        <taxon>Eukaryota</taxon>
        <taxon>Fungi</taxon>
        <taxon>Dikarya</taxon>
        <taxon>Ascomycota</taxon>
        <taxon>Taphrinomycotina</taxon>
        <taxon>Pneumocystomycetes</taxon>
        <taxon>Pneumocystaceae</taxon>
        <taxon>Pneumocystis</taxon>
    </lineage>
</organism>
<evidence type="ECO:0000256" key="3">
    <source>
        <dbReference type="ARBA" id="ARBA00004123"/>
    </source>
</evidence>
<feature type="domain" description="Endonuclease/exonuclease/phosphatase" evidence="25">
    <location>
        <begin position="362"/>
        <end position="693"/>
    </location>
</feature>
<evidence type="ECO:0000256" key="5">
    <source>
        <dbReference type="ARBA" id="ARBA00010774"/>
    </source>
</evidence>
<dbReference type="GO" id="GO:0016593">
    <property type="term" value="C:Cdc73/Paf1 complex"/>
    <property type="evidence" value="ECO:0007669"/>
    <property type="project" value="EnsemblFungi"/>
</dbReference>
<dbReference type="GO" id="GO:0000932">
    <property type="term" value="C:P-body"/>
    <property type="evidence" value="ECO:0007669"/>
    <property type="project" value="EnsemblFungi"/>
</dbReference>
<dbReference type="SUPFAM" id="SSF56219">
    <property type="entry name" value="DNase I-like"/>
    <property type="match status" value="1"/>
</dbReference>
<evidence type="ECO:0000256" key="20">
    <source>
        <dbReference type="ARBA" id="ARBA00030493"/>
    </source>
</evidence>
<evidence type="ECO:0000256" key="1">
    <source>
        <dbReference type="ARBA" id="ARBA00001663"/>
    </source>
</evidence>
<dbReference type="VEuPathDB" id="FungiDB:T552_02089"/>
<evidence type="ECO:0000256" key="18">
    <source>
        <dbReference type="ARBA" id="ARBA00023242"/>
    </source>
</evidence>
<gene>
    <name evidence="26" type="ORF">T552_02089</name>
</gene>
<keyword evidence="27" id="KW-1185">Reference proteome</keyword>
<name>A0A0W4ZGZ8_PNEC8</name>
<evidence type="ECO:0000256" key="9">
    <source>
        <dbReference type="ARBA" id="ARBA00022722"/>
    </source>
</evidence>
<dbReference type="EMBL" id="LFVZ01000009">
    <property type="protein sequence ID" value="KTW27648.1"/>
    <property type="molecule type" value="Genomic_DNA"/>
</dbReference>
<dbReference type="GO" id="GO:0000076">
    <property type="term" value="P:DNA replication checkpoint signaling"/>
    <property type="evidence" value="ECO:0007669"/>
    <property type="project" value="EnsemblFungi"/>
</dbReference>
<dbReference type="AlphaFoldDB" id="A0A0W4ZGZ8"/>
<dbReference type="RefSeq" id="XP_018225530.1">
    <property type="nucleotide sequence ID" value="XM_018370645.1"/>
</dbReference>
<evidence type="ECO:0000256" key="10">
    <source>
        <dbReference type="ARBA" id="ARBA00022723"/>
    </source>
</evidence>
<keyword evidence="17" id="KW-0804">Transcription</keyword>
<dbReference type="SMART" id="SM00369">
    <property type="entry name" value="LRR_TYP"/>
    <property type="match status" value="2"/>
</dbReference>
<dbReference type="InterPro" id="IPR001611">
    <property type="entry name" value="Leu-rich_rpt"/>
</dbReference>
<dbReference type="GO" id="GO:0007089">
    <property type="term" value="P:traversing start control point of mitotic cell cycle"/>
    <property type="evidence" value="ECO:0007669"/>
    <property type="project" value="EnsemblFungi"/>
</dbReference>
<dbReference type="Proteomes" id="UP000054454">
    <property type="component" value="Unassembled WGS sequence"/>
</dbReference>
<evidence type="ECO:0000256" key="21">
    <source>
        <dbReference type="ARBA" id="ARBA00031469"/>
    </source>
</evidence>
<protein>
    <recommendedName>
        <fullName evidence="19">CCR4-Not complex 3'-5'-exoribonuclease subunit Ccr4</fullName>
        <ecNumber evidence="6">3.1.13.4</ecNumber>
    </recommendedName>
    <alternativeName>
        <fullName evidence="20">Carbon catabolite repressor protein 4</fullName>
    </alternativeName>
    <alternativeName>
        <fullName evidence="21">Cytoplasmic deadenylase</fullName>
    </alternativeName>
    <alternativeName>
        <fullName evidence="22">Glucose-repressible alcohol dehydrogenase transcriptional effector</fullName>
    </alternativeName>
</protein>
<evidence type="ECO:0000256" key="22">
    <source>
        <dbReference type="ARBA" id="ARBA00033317"/>
    </source>
</evidence>
<keyword evidence="7" id="KW-0963">Cytoplasm</keyword>
<evidence type="ECO:0000256" key="16">
    <source>
        <dbReference type="ARBA" id="ARBA00023015"/>
    </source>
</evidence>
<feature type="compositionally biased region" description="Basic and acidic residues" evidence="24">
    <location>
        <begin position="175"/>
        <end position="200"/>
    </location>
</feature>
<evidence type="ECO:0000256" key="12">
    <source>
        <dbReference type="ARBA" id="ARBA00022801"/>
    </source>
</evidence>
<keyword evidence="12" id="KW-0378">Hydrolase</keyword>
<feature type="region of interest" description="Disordered" evidence="24">
    <location>
        <begin position="25"/>
        <end position="55"/>
    </location>
</feature>
<evidence type="ECO:0000256" key="8">
    <source>
        <dbReference type="ARBA" id="ARBA00022614"/>
    </source>
</evidence>
<dbReference type="GO" id="GO:0003723">
    <property type="term" value="F:RNA binding"/>
    <property type="evidence" value="ECO:0007669"/>
    <property type="project" value="UniProtKB-KW"/>
</dbReference>